<gene>
    <name evidence="15" type="ORF">C2S53_010022</name>
</gene>
<evidence type="ECO:0000256" key="4">
    <source>
        <dbReference type="ARBA" id="ARBA00022723"/>
    </source>
</evidence>
<sequence length="159" mass="16797">MVLKALLIVAVMAAVAAPALGVDYIVGDDAGWKLNVNYTAWAEGKQFHVGDRLIFKYTQGSHNVHRLSIASDFQQCTIPATTNLTSGNDVITLGGPGKKWYACGISDHCSKGMKVGINVISELAPSPAPSSPGESAANGYSGLISWAWILAALVFHKII</sequence>
<accession>A0AAD4NXJ4</accession>
<dbReference type="InterPro" id="IPR008972">
    <property type="entry name" value="Cupredoxin"/>
</dbReference>
<keyword evidence="5 13" id="KW-0732">Signal</keyword>
<keyword evidence="11" id="KW-0325">Glycoprotein</keyword>
<dbReference type="PANTHER" id="PTHR33021:SF408">
    <property type="entry name" value="PHYTOCYANIN DOMAIN-CONTAINING PROTEIN"/>
    <property type="match status" value="1"/>
</dbReference>
<feature type="signal peptide" evidence="13">
    <location>
        <begin position="1"/>
        <end position="21"/>
    </location>
</feature>
<evidence type="ECO:0000256" key="2">
    <source>
        <dbReference type="ARBA" id="ARBA00022448"/>
    </source>
</evidence>
<dbReference type="PANTHER" id="PTHR33021">
    <property type="entry name" value="BLUE COPPER PROTEIN"/>
    <property type="match status" value="1"/>
</dbReference>
<keyword evidence="4" id="KW-0479">Metal-binding</keyword>
<dbReference type="GO" id="GO:0005886">
    <property type="term" value="C:plasma membrane"/>
    <property type="evidence" value="ECO:0007669"/>
    <property type="project" value="TreeGrafter"/>
</dbReference>
<keyword evidence="10" id="KW-1015">Disulfide bond</keyword>
<feature type="domain" description="Phytocyanin" evidence="14">
    <location>
        <begin position="22"/>
        <end position="121"/>
    </location>
</feature>
<name>A0AAD4NXJ4_PERFH</name>
<reference evidence="15 16" key="1">
    <citation type="journal article" date="2021" name="Nat. Commun.">
        <title>Incipient diploidization of the medicinal plant Perilla within 10,000 years.</title>
        <authorList>
            <person name="Zhang Y."/>
            <person name="Shen Q."/>
            <person name="Leng L."/>
            <person name="Zhang D."/>
            <person name="Chen S."/>
            <person name="Shi Y."/>
            <person name="Ning Z."/>
            <person name="Chen S."/>
        </authorList>
    </citation>
    <scope>NUCLEOTIDE SEQUENCE [LARGE SCALE GENOMIC DNA]</scope>
    <source>
        <strain evidence="16">cv. PC099</strain>
    </source>
</reference>
<dbReference type="EMBL" id="SDAM02029589">
    <property type="protein sequence ID" value="KAH6755760.1"/>
    <property type="molecule type" value="Genomic_DNA"/>
</dbReference>
<evidence type="ECO:0000256" key="9">
    <source>
        <dbReference type="ARBA" id="ARBA00023136"/>
    </source>
</evidence>
<protein>
    <recommendedName>
        <fullName evidence="14">Phytocyanin domain-containing protein</fullName>
    </recommendedName>
</protein>
<feature type="non-terminal residue" evidence="15">
    <location>
        <position position="159"/>
    </location>
</feature>
<evidence type="ECO:0000256" key="5">
    <source>
        <dbReference type="ARBA" id="ARBA00022729"/>
    </source>
</evidence>
<feature type="transmembrane region" description="Helical" evidence="12">
    <location>
        <begin position="137"/>
        <end position="155"/>
    </location>
</feature>
<keyword evidence="3 12" id="KW-0812">Transmembrane</keyword>
<evidence type="ECO:0000256" key="3">
    <source>
        <dbReference type="ARBA" id="ARBA00022692"/>
    </source>
</evidence>
<keyword evidence="16" id="KW-1185">Reference proteome</keyword>
<dbReference type="GO" id="GO:0009055">
    <property type="term" value="F:electron transfer activity"/>
    <property type="evidence" value="ECO:0007669"/>
    <property type="project" value="InterPro"/>
</dbReference>
<evidence type="ECO:0000256" key="8">
    <source>
        <dbReference type="ARBA" id="ARBA00023008"/>
    </source>
</evidence>
<dbReference type="GO" id="GO:0046872">
    <property type="term" value="F:metal ion binding"/>
    <property type="evidence" value="ECO:0007669"/>
    <property type="project" value="UniProtKB-KW"/>
</dbReference>
<evidence type="ECO:0000256" key="1">
    <source>
        <dbReference type="ARBA" id="ARBA00004479"/>
    </source>
</evidence>
<evidence type="ECO:0000256" key="11">
    <source>
        <dbReference type="ARBA" id="ARBA00023180"/>
    </source>
</evidence>
<dbReference type="CDD" id="cd04216">
    <property type="entry name" value="Phytocyanin"/>
    <property type="match status" value="1"/>
</dbReference>
<dbReference type="SUPFAM" id="SSF49503">
    <property type="entry name" value="Cupredoxins"/>
    <property type="match status" value="1"/>
</dbReference>
<dbReference type="Proteomes" id="UP001190926">
    <property type="component" value="Unassembled WGS sequence"/>
</dbReference>
<dbReference type="InterPro" id="IPR003245">
    <property type="entry name" value="Phytocyanin_dom"/>
</dbReference>
<evidence type="ECO:0000313" key="16">
    <source>
        <dbReference type="Proteomes" id="UP001190926"/>
    </source>
</evidence>
<dbReference type="AlphaFoldDB" id="A0AAD4NXJ4"/>
<feature type="chain" id="PRO_5042236014" description="Phytocyanin domain-containing protein" evidence="13">
    <location>
        <begin position="22"/>
        <end position="159"/>
    </location>
</feature>
<evidence type="ECO:0000313" key="15">
    <source>
        <dbReference type="EMBL" id="KAH6755760.1"/>
    </source>
</evidence>
<dbReference type="PROSITE" id="PS51485">
    <property type="entry name" value="PHYTOCYANIN"/>
    <property type="match status" value="1"/>
</dbReference>
<dbReference type="GO" id="GO:0009610">
    <property type="term" value="P:response to symbiotic fungus"/>
    <property type="evidence" value="ECO:0007669"/>
    <property type="project" value="UniProtKB-ARBA"/>
</dbReference>
<comment type="caution">
    <text evidence="15">The sequence shown here is derived from an EMBL/GenBank/DDBJ whole genome shotgun (WGS) entry which is preliminary data.</text>
</comment>
<proteinExistence type="predicted"/>
<dbReference type="Gene3D" id="2.60.40.420">
    <property type="entry name" value="Cupredoxins - blue copper proteins"/>
    <property type="match status" value="1"/>
</dbReference>
<organism evidence="15 16">
    <name type="scientific">Perilla frutescens var. hirtella</name>
    <name type="common">Perilla citriodora</name>
    <name type="synonym">Perilla setoyensis</name>
    <dbReference type="NCBI Taxonomy" id="608512"/>
    <lineage>
        <taxon>Eukaryota</taxon>
        <taxon>Viridiplantae</taxon>
        <taxon>Streptophyta</taxon>
        <taxon>Embryophyta</taxon>
        <taxon>Tracheophyta</taxon>
        <taxon>Spermatophyta</taxon>
        <taxon>Magnoliopsida</taxon>
        <taxon>eudicotyledons</taxon>
        <taxon>Gunneridae</taxon>
        <taxon>Pentapetalae</taxon>
        <taxon>asterids</taxon>
        <taxon>lamiids</taxon>
        <taxon>Lamiales</taxon>
        <taxon>Lamiaceae</taxon>
        <taxon>Nepetoideae</taxon>
        <taxon>Elsholtzieae</taxon>
        <taxon>Perilla</taxon>
    </lineage>
</organism>
<keyword evidence="8" id="KW-0186">Copper</keyword>
<evidence type="ECO:0000256" key="10">
    <source>
        <dbReference type="ARBA" id="ARBA00023157"/>
    </source>
</evidence>
<dbReference type="InterPro" id="IPR039391">
    <property type="entry name" value="Phytocyanin-like"/>
</dbReference>
<evidence type="ECO:0000259" key="14">
    <source>
        <dbReference type="PROSITE" id="PS51485"/>
    </source>
</evidence>
<evidence type="ECO:0000256" key="6">
    <source>
        <dbReference type="ARBA" id="ARBA00022982"/>
    </source>
</evidence>
<dbReference type="Pfam" id="PF02298">
    <property type="entry name" value="Cu_bind_like"/>
    <property type="match status" value="1"/>
</dbReference>
<evidence type="ECO:0000256" key="7">
    <source>
        <dbReference type="ARBA" id="ARBA00022989"/>
    </source>
</evidence>
<keyword evidence="7 12" id="KW-1133">Transmembrane helix</keyword>
<comment type="subcellular location">
    <subcellularLocation>
        <location evidence="1">Membrane</location>
        <topology evidence="1">Single-pass type I membrane protein</topology>
    </subcellularLocation>
</comment>
<keyword evidence="9 12" id="KW-0472">Membrane</keyword>
<keyword evidence="2" id="KW-0813">Transport</keyword>
<keyword evidence="6" id="KW-0249">Electron transport</keyword>
<evidence type="ECO:0000256" key="13">
    <source>
        <dbReference type="SAM" id="SignalP"/>
    </source>
</evidence>
<dbReference type="FunFam" id="2.60.40.420:FF:000067">
    <property type="entry name" value="Cupredoxin superfamily protein"/>
    <property type="match status" value="1"/>
</dbReference>
<evidence type="ECO:0000256" key="12">
    <source>
        <dbReference type="SAM" id="Phobius"/>
    </source>
</evidence>